<comment type="pathway">
    <text evidence="2">Protein modification; protein glycosylation.</text>
</comment>
<gene>
    <name evidence="11" type="ORF">HMN09_00105300</name>
</gene>
<comment type="function">
    <text evidence="9">Intramembrane glycolipid transporter that operates in the biosynthetic pathway of dolichol-linked oligosaccharides, the glycan precursors employed in protein asparagine (N)-glycosylation. The sequential addition of sugars to dolichol pyrophosphate produces dolichol-linked oligosaccharides containing fourteen sugars, including two GlcNAcs, nine mannoses and three glucoses. Once assembled, the oligosaccharide is transferred from the lipid to nascent proteins by oligosaccharyltransferases. The assembly of dolichol-linked oligosaccharides begins on the cytosolic side of the endoplasmic reticulum membrane and finishes in its lumen. RFT1 could mediate the translocation of the cytosolically oriented intermediate DolPP-GlcNAc2Man5, produced by ALG11, into the ER lumen where dolichol-linked oligosaccharides assembly continues. However, the intramembrane lipid transporter activity could not be confirmed in vitro.</text>
</comment>
<dbReference type="PANTHER" id="PTHR13117:SF5">
    <property type="entry name" value="PROTEIN RFT1 HOMOLOG"/>
    <property type="match status" value="1"/>
</dbReference>
<comment type="caution">
    <text evidence="11">The sequence shown here is derived from an EMBL/GenBank/DDBJ whole genome shotgun (WGS) entry which is preliminary data.</text>
</comment>
<feature type="transmembrane region" description="Helical" evidence="10">
    <location>
        <begin position="856"/>
        <end position="879"/>
    </location>
</feature>
<comment type="similarity">
    <text evidence="3">Belongs to the RFT1 family.</text>
</comment>
<dbReference type="EMBL" id="JACAZE010000001">
    <property type="protein sequence ID" value="KAF7323245.1"/>
    <property type="molecule type" value="Genomic_DNA"/>
</dbReference>
<evidence type="ECO:0000313" key="11">
    <source>
        <dbReference type="EMBL" id="KAF7323245.1"/>
    </source>
</evidence>
<evidence type="ECO:0000256" key="5">
    <source>
        <dbReference type="ARBA" id="ARBA00022824"/>
    </source>
</evidence>
<dbReference type="GO" id="GO:0006488">
    <property type="term" value="P:dolichol-linked oligosaccharide biosynthetic process"/>
    <property type="evidence" value="ECO:0007669"/>
    <property type="project" value="InterPro"/>
</dbReference>
<evidence type="ECO:0000256" key="10">
    <source>
        <dbReference type="SAM" id="Phobius"/>
    </source>
</evidence>
<keyword evidence="4 10" id="KW-0812">Transmembrane</keyword>
<dbReference type="PANTHER" id="PTHR13117">
    <property type="entry name" value="ENDOPLASMIC RETICULUM MULTISPAN TRANSMEMBRANE PROTEIN-RELATED"/>
    <property type="match status" value="1"/>
</dbReference>
<feature type="transmembrane region" description="Helical" evidence="10">
    <location>
        <begin position="799"/>
        <end position="819"/>
    </location>
</feature>
<evidence type="ECO:0000256" key="8">
    <source>
        <dbReference type="ARBA" id="ARBA00044793"/>
    </source>
</evidence>
<organism evidence="11 12">
    <name type="scientific">Mycena chlorophos</name>
    <name type="common">Agaric fungus</name>
    <name type="synonym">Agaricus chlorophos</name>
    <dbReference type="NCBI Taxonomy" id="658473"/>
    <lineage>
        <taxon>Eukaryota</taxon>
        <taxon>Fungi</taxon>
        <taxon>Dikarya</taxon>
        <taxon>Basidiomycota</taxon>
        <taxon>Agaricomycotina</taxon>
        <taxon>Agaricomycetes</taxon>
        <taxon>Agaricomycetidae</taxon>
        <taxon>Agaricales</taxon>
        <taxon>Marasmiineae</taxon>
        <taxon>Mycenaceae</taxon>
        <taxon>Mycena</taxon>
    </lineage>
</organism>
<evidence type="ECO:0000256" key="6">
    <source>
        <dbReference type="ARBA" id="ARBA00022989"/>
    </source>
</evidence>
<dbReference type="Pfam" id="PF15892">
    <property type="entry name" value="BNR_4"/>
    <property type="match status" value="1"/>
</dbReference>
<reference evidence="11" key="1">
    <citation type="submission" date="2020-05" db="EMBL/GenBank/DDBJ databases">
        <title>Mycena genomes resolve the evolution of fungal bioluminescence.</title>
        <authorList>
            <person name="Tsai I.J."/>
        </authorList>
    </citation>
    <scope>NUCLEOTIDE SEQUENCE</scope>
    <source>
        <strain evidence="11">110903Hualien_Pintung</strain>
    </source>
</reference>
<evidence type="ECO:0000256" key="9">
    <source>
        <dbReference type="ARBA" id="ARBA00045912"/>
    </source>
</evidence>
<name>A0A8H6TX01_MYCCL</name>
<protein>
    <recommendedName>
        <fullName evidence="8">Man(5)GlcNAc(2)-PP-dolichol translocation protein RFT1</fullName>
    </recommendedName>
</protein>
<evidence type="ECO:0000256" key="2">
    <source>
        <dbReference type="ARBA" id="ARBA00004922"/>
    </source>
</evidence>
<feature type="transmembrane region" description="Helical" evidence="10">
    <location>
        <begin position="562"/>
        <end position="580"/>
    </location>
</feature>
<evidence type="ECO:0000256" key="7">
    <source>
        <dbReference type="ARBA" id="ARBA00023136"/>
    </source>
</evidence>
<accession>A0A8H6TX01</accession>
<keyword evidence="7 10" id="KW-0472">Membrane</keyword>
<evidence type="ECO:0000256" key="1">
    <source>
        <dbReference type="ARBA" id="ARBA00004477"/>
    </source>
</evidence>
<dbReference type="InterPro" id="IPR007594">
    <property type="entry name" value="RFT1"/>
</dbReference>
<keyword evidence="5" id="KW-0256">Endoplasmic reticulum</keyword>
<dbReference type="Pfam" id="PF04506">
    <property type="entry name" value="Rft-1"/>
    <property type="match status" value="1"/>
</dbReference>
<sequence>MNHIIRASAGWIPSSACTMGFLGLFHVTVALSVSLVFATAPTVSVVSNDILDPEGIFFVSYDGLVNVNSFQISAVLAYENYQYAAWYTSTGAPTLGRRTLPSGAWETLHLPHNLSSEDSHNMIDLGISPLDGVIHVAFDCHSTPMFYTKTSPGFATSGAPWVASAFGPITNTVGNLVIGTQITYPQFVVTPTNLLQLVYRTGISGDGVTQLAEYANGVWSNVGAWADATGNYTADTGAISTLRNLYIHGFTYHGDRAYVTGTWREQNAAVSCSANGLTNHDTTYFYSDDSGRTWFSSAGAKVGTSGKELINVNTPGIIIDSLDADHALMNQESQTVDSEGFLHAIISYVPGRFTQCVENYETGRVEWAHAFHLYQAPNGSFIKFEIPWFLDSVGRSQIVLDDEDNAYVFMPYLRVVTASKASGYLDWTSVYNGTIEGLNVFEEITLDRARVSEGLVQLRSLIGLQLLSRAFTFILNQSLLGLASPGAYGTAAIQFELISSTILFLSREGVRNALLRVKRSKDGSWDVGNILFLPLGIGVPLAVAMTAGYARLAAEETRLQDGFYSGIALYAFAAVLELWCEPMHNRAMAEGKTHIRFRAEGSAVISKTLVTFLVLFYDSKANLHGALALTAFALGQLSYSLCLMVVYVAHYGVSALFPVSGKASSAPPDTLRVSLTMTSQSVVKHFLTEGDKFVLGWFSTLEDQGGYAVAVNYGSLIARIVFQPIEETSRISFSKMLAPPITKTALNAAANSLTTLISLQTSFSLLLLVFGPAYLPVVLPILLPRQYLATSAPHVLNAWVWYIPVLALNGGLEAFISSVSTPADLNRQSRWMAVFSLIYISAAIQLYSWGFGDSSLVYANIINLSARIAYAMHFSTAFFRRNDAREVLSWTRGLPGWKFAAACGVAAAVIKQSQTRLDVQGTIERAGTGLRVMRNRTLQLHVGVGGALGCICLAVWWFSEGRELVLQWRRRPTKSKTG</sequence>
<evidence type="ECO:0000313" key="12">
    <source>
        <dbReference type="Proteomes" id="UP000613580"/>
    </source>
</evidence>
<feature type="transmembrane region" description="Helical" evidence="10">
    <location>
        <begin position="601"/>
        <end position="617"/>
    </location>
</feature>
<dbReference type="GO" id="GO:0005789">
    <property type="term" value="C:endoplasmic reticulum membrane"/>
    <property type="evidence" value="ECO:0007669"/>
    <property type="project" value="UniProtKB-SubCell"/>
</dbReference>
<dbReference type="OrthoDB" id="9979195at2759"/>
<keyword evidence="6 10" id="KW-1133">Transmembrane helix</keyword>
<evidence type="ECO:0000256" key="4">
    <source>
        <dbReference type="ARBA" id="ARBA00022692"/>
    </source>
</evidence>
<feature type="transmembrane region" description="Helical" evidence="10">
    <location>
        <begin position="940"/>
        <end position="959"/>
    </location>
</feature>
<feature type="transmembrane region" description="Helical" evidence="10">
    <location>
        <begin position="637"/>
        <end position="657"/>
    </location>
</feature>
<feature type="transmembrane region" description="Helical" evidence="10">
    <location>
        <begin position="763"/>
        <end position="783"/>
    </location>
</feature>
<feature type="transmembrane region" description="Helical" evidence="10">
    <location>
        <begin position="486"/>
        <end position="506"/>
    </location>
</feature>
<keyword evidence="12" id="KW-1185">Reference proteome</keyword>
<proteinExistence type="inferred from homology"/>
<dbReference type="GO" id="GO:0034203">
    <property type="term" value="P:glycolipid translocation"/>
    <property type="evidence" value="ECO:0007669"/>
    <property type="project" value="TreeGrafter"/>
</dbReference>
<feature type="transmembrane region" description="Helical" evidence="10">
    <location>
        <begin position="831"/>
        <end position="850"/>
    </location>
</feature>
<evidence type="ECO:0000256" key="3">
    <source>
        <dbReference type="ARBA" id="ARBA00010288"/>
    </source>
</evidence>
<dbReference type="Proteomes" id="UP000613580">
    <property type="component" value="Unassembled WGS sequence"/>
</dbReference>
<dbReference type="AlphaFoldDB" id="A0A8H6TX01"/>
<feature type="transmembrane region" description="Helical" evidence="10">
    <location>
        <begin position="527"/>
        <end position="550"/>
    </location>
</feature>
<comment type="subcellular location">
    <subcellularLocation>
        <location evidence="1">Endoplasmic reticulum membrane</location>
        <topology evidence="1">Multi-pass membrane protein</topology>
    </subcellularLocation>
</comment>